<feature type="domain" description="Metallo-beta-lactamase" evidence="3">
    <location>
        <begin position="117"/>
        <end position="319"/>
    </location>
</feature>
<protein>
    <submittedName>
        <fullName evidence="4">L-ascorbate metabolism protein UlaG, beta-lactamase superfamily</fullName>
    </submittedName>
</protein>
<reference evidence="4 5" key="1">
    <citation type="submission" date="2022-06" db="EMBL/GenBank/DDBJ databases">
        <title>Genomic Encyclopedia of Archaeal and Bacterial Type Strains, Phase II (KMG-II): from individual species to whole genera.</title>
        <authorList>
            <person name="Goeker M."/>
        </authorList>
    </citation>
    <scope>NUCLEOTIDE SEQUENCE [LARGE SCALE GENOMIC DNA]</scope>
    <source>
        <strain evidence="4 5">DSM 44693</strain>
    </source>
</reference>
<organism evidence="4 5">
    <name type="scientific">Williamsia maris</name>
    <dbReference type="NCBI Taxonomy" id="72806"/>
    <lineage>
        <taxon>Bacteria</taxon>
        <taxon>Bacillati</taxon>
        <taxon>Actinomycetota</taxon>
        <taxon>Actinomycetes</taxon>
        <taxon>Mycobacteriales</taxon>
        <taxon>Nocardiaceae</taxon>
        <taxon>Williamsia</taxon>
    </lineage>
</organism>
<dbReference type="PANTHER" id="PTHR15032">
    <property type="entry name" value="N-ACYL-PHOSPHATIDYLETHANOLAMINE-HYDROLYZING PHOSPHOLIPASE D"/>
    <property type="match status" value="1"/>
</dbReference>
<keyword evidence="2" id="KW-0732">Signal</keyword>
<gene>
    <name evidence="4" type="ORF">LX13_000513</name>
</gene>
<sequence>MIRKLAASAATSTVGAFTSGLAATGVPAGRAFGASPEAIAPHIASSPNQTDGFFANREPASPITPSAGNTRDMLRERRRGQPGGIVPVRTPHFETTVGALAVTWLGHASSLIEIDGRRVLTDPVFSKRCSPSQVVGPARLHRAPCTAADLPAIDVVLLSHDHYDHLDMTTVVEIARRQPDAHFITPIGVGAHLEYWGIAADRISESDWGGQVTHGDLTFDCLPARHFSGRGVVRNLTLWASWGIHGPTHNAFFTGDTGFTEAYADSARTTGPYELTLVPIGAYGELWPDIHVNPEEGVELHRYLAGSSLSESLMVPIHWATFNLAMHPWDEPVTRMLTAADAASAEVATPAPGARIDVVARTGAGIADQTWWESVG</sequence>
<feature type="signal peptide" evidence="2">
    <location>
        <begin position="1"/>
        <end position="22"/>
    </location>
</feature>
<evidence type="ECO:0000259" key="3">
    <source>
        <dbReference type="Pfam" id="PF12706"/>
    </source>
</evidence>
<dbReference type="EMBL" id="JAMTCJ010000001">
    <property type="protein sequence ID" value="MCP2174706.1"/>
    <property type="molecule type" value="Genomic_DNA"/>
</dbReference>
<dbReference type="Pfam" id="PF12706">
    <property type="entry name" value="Lactamase_B_2"/>
    <property type="match status" value="1"/>
</dbReference>
<feature type="chain" id="PRO_5047489958" evidence="2">
    <location>
        <begin position="23"/>
        <end position="376"/>
    </location>
</feature>
<comment type="caution">
    <text evidence="4">The sequence shown here is derived from an EMBL/GenBank/DDBJ whole genome shotgun (WGS) entry which is preliminary data.</text>
</comment>
<feature type="region of interest" description="Disordered" evidence="1">
    <location>
        <begin position="41"/>
        <end position="72"/>
    </location>
</feature>
<dbReference type="PANTHER" id="PTHR15032:SF4">
    <property type="entry name" value="N-ACYL-PHOSPHATIDYLETHANOLAMINE-HYDROLYZING PHOSPHOLIPASE D"/>
    <property type="match status" value="1"/>
</dbReference>
<proteinExistence type="predicted"/>
<name>A0ABT1HCU4_9NOCA</name>
<evidence type="ECO:0000256" key="2">
    <source>
        <dbReference type="SAM" id="SignalP"/>
    </source>
</evidence>
<dbReference type="InterPro" id="IPR036866">
    <property type="entry name" value="RibonucZ/Hydroxyglut_hydro"/>
</dbReference>
<evidence type="ECO:0000256" key="1">
    <source>
        <dbReference type="SAM" id="MobiDB-lite"/>
    </source>
</evidence>
<dbReference type="SUPFAM" id="SSF56281">
    <property type="entry name" value="Metallo-hydrolase/oxidoreductase"/>
    <property type="match status" value="1"/>
</dbReference>
<dbReference type="Proteomes" id="UP001206895">
    <property type="component" value="Unassembled WGS sequence"/>
</dbReference>
<accession>A0ABT1HCU4</accession>
<dbReference type="Gene3D" id="3.60.15.10">
    <property type="entry name" value="Ribonuclease Z/Hydroxyacylglutathione hydrolase-like"/>
    <property type="match status" value="1"/>
</dbReference>
<dbReference type="RefSeq" id="WP_253659737.1">
    <property type="nucleotide sequence ID" value="NZ_BAAAJQ010000001.1"/>
</dbReference>
<evidence type="ECO:0000313" key="5">
    <source>
        <dbReference type="Proteomes" id="UP001206895"/>
    </source>
</evidence>
<dbReference type="InterPro" id="IPR001279">
    <property type="entry name" value="Metallo-B-lactamas"/>
</dbReference>
<evidence type="ECO:0000313" key="4">
    <source>
        <dbReference type="EMBL" id="MCP2174706.1"/>
    </source>
</evidence>
<keyword evidence="5" id="KW-1185">Reference proteome</keyword>